<proteinExistence type="predicted"/>
<dbReference type="EMBL" id="BK015033">
    <property type="protein sequence ID" value="DAD87998.1"/>
    <property type="molecule type" value="Genomic_DNA"/>
</dbReference>
<sequence>MFIVVLNKLPKPQVTSSTLAYRSIHVFKSKVNIAGSLDLFVRKE</sequence>
<evidence type="ECO:0000313" key="1">
    <source>
        <dbReference type="EMBL" id="DAD87998.1"/>
    </source>
</evidence>
<accession>A0A8S5N082</accession>
<reference evidence="1" key="1">
    <citation type="journal article" date="2021" name="Proc. Natl. Acad. Sci. U.S.A.">
        <title>A Catalog of Tens of Thousands of Viruses from Human Metagenomes Reveals Hidden Associations with Chronic Diseases.</title>
        <authorList>
            <person name="Tisza M.J."/>
            <person name="Buck C.B."/>
        </authorList>
    </citation>
    <scope>NUCLEOTIDE SEQUENCE</scope>
    <source>
        <strain evidence="1">CtYJD4</strain>
    </source>
</reference>
<protein>
    <submittedName>
        <fullName evidence="1">Uncharacterized protein</fullName>
    </submittedName>
</protein>
<name>A0A8S5N082_9CAUD</name>
<organism evidence="1">
    <name type="scientific">Siphoviridae sp. ctYJD4</name>
    <dbReference type="NCBI Taxonomy" id="2826375"/>
    <lineage>
        <taxon>Viruses</taxon>
        <taxon>Duplodnaviria</taxon>
        <taxon>Heunggongvirae</taxon>
        <taxon>Uroviricota</taxon>
        <taxon>Caudoviricetes</taxon>
    </lineage>
</organism>